<evidence type="ECO:0000313" key="3">
    <source>
        <dbReference type="Proteomes" id="UP000250189"/>
    </source>
</evidence>
<dbReference type="Gene3D" id="1.20.1250.20">
    <property type="entry name" value="MFS general substrate transporter like domains"/>
    <property type="match status" value="1"/>
</dbReference>
<dbReference type="Pfam" id="PF07690">
    <property type="entry name" value="MFS_1"/>
    <property type="match status" value="1"/>
</dbReference>
<feature type="transmembrane region" description="Helical" evidence="1">
    <location>
        <begin position="41"/>
        <end position="63"/>
    </location>
</feature>
<proteinExistence type="predicted"/>
<feature type="transmembrane region" description="Helical" evidence="1">
    <location>
        <begin position="144"/>
        <end position="162"/>
    </location>
</feature>
<dbReference type="InterPro" id="IPR036259">
    <property type="entry name" value="MFS_trans_sf"/>
</dbReference>
<dbReference type="GO" id="GO:0022857">
    <property type="term" value="F:transmembrane transporter activity"/>
    <property type="evidence" value="ECO:0007669"/>
    <property type="project" value="InterPro"/>
</dbReference>
<gene>
    <name evidence="2" type="ORF">A3L04_03585</name>
</gene>
<feature type="transmembrane region" description="Helical" evidence="1">
    <location>
        <begin position="210"/>
        <end position="238"/>
    </location>
</feature>
<feature type="transmembrane region" description="Helical" evidence="1">
    <location>
        <begin position="273"/>
        <end position="291"/>
    </location>
</feature>
<reference evidence="2 3" key="1">
    <citation type="submission" date="2016-04" db="EMBL/GenBank/DDBJ databases">
        <title>Complete genome sequence of Thermococcus chitonophagus type strain GC74.</title>
        <authorList>
            <person name="Oger P.M."/>
        </authorList>
    </citation>
    <scope>NUCLEOTIDE SEQUENCE [LARGE SCALE GENOMIC DNA]</scope>
    <source>
        <strain evidence="2 3">GC74</strain>
    </source>
</reference>
<dbReference type="Proteomes" id="UP000250189">
    <property type="component" value="Chromosome"/>
</dbReference>
<dbReference type="AlphaFoldDB" id="A0A2Z2N5H0"/>
<feature type="transmembrane region" description="Helical" evidence="1">
    <location>
        <begin position="341"/>
        <end position="359"/>
    </location>
</feature>
<dbReference type="OrthoDB" id="94818at2157"/>
<evidence type="ECO:0000256" key="1">
    <source>
        <dbReference type="SAM" id="Phobius"/>
    </source>
</evidence>
<dbReference type="EMBL" id="CP015193">
    <property type="protein sequence ID" value="ASJ16227.1"/>
    <property type="molecule type" value="Genomic_DNA"/>
</dbReference>
<dbReference type="PANTHER" id="PTHR23518:SF2">
    <property type="entry name" value="MAJOR FACILITATOR SUPERFAMILY TRANSPORTER"/>
    <property type="match status" value="1"/>
</dbReference>
<feature type="transmembrane region" description="Helical" evidence="1">
    <location>
        <begin position="297"/>
        <end position="321"/>
    </location>
</feature>
<evidence type="ECO:0000313" key="2">
    <source>
        <dbReference type="EMBL" id="ASJ16227.1"/>
    </source>
</evidence>
<feature type="transmembrane region" description="Helical" evidence="1">
    <location>
        <begin position="12"/>
        <end position="34"/>
    </location>
</feature>
<accession>A0A2Z2N5H0</accession>
<keyword evidence="1" id="KW-1133">Transmembrane helix</keyword>
<dbReference type="InterPro" id="IPR011701">
    <property type="entry name" value="MFS"/>
</dbReference>
<feature type="transmembrane region" description="Helical" evidence="1">
    <location>
        <begin position="83"/>
        <end position="103"/>
    </location>
</feature>
<feature type="transmembrane region" description="Helical" evidence="1">
    <location>
        <begin position="168"/>
        <end position="189"/>
    </location>
</feature>
<sequence length="388" mass="44486">MRWSEIPKGAKAYMIYHALIEPQLIVWLLLPLYMMLTGYSVLDVGILFTVVNVALIPATYIIGRAFNKWDIKKGLMVIDALDGVAYIFYGLAQGVYASIMLFLGRLIEKVSTILYPLYRAYEQIIYPEDKYEEIFAWHLRIPEISRLIFYPILGYIFGYVFFKPEHYRMAFMIFGLLSIPTILYIHFFLPSVGKEERIQPEGFKFRVGEFKLLLLFEALFTLSWALAPTFVLINYVVFTLHKTIFEVTLIECANSVAMILGTYLSERFPKEKGFIAMSLGMFISALYALIMALSPPFWLAVVAYMLEALGSAIWFPFYRAWKFSLIPKDRVSEFHAAISSYNRIISLFAPLVAGGLASAHPTLPYGVSLVMFVLMALLFLILRVARTR</sequence>
<keyword evidence="1" id="KW-0812">Transmembrane</keyword>
<dbReference type="SUPFAM" id="SSF103473">
    <property type="entry name" value="MFS general substrate transporter"/>
    <property type="match status" value="1"/>
</dbReference>
<keyword evidence="3" id="KW-1185">Reference proteome</keyword>
<dbReference type="GeneID" id="33321627"/>
<protein>
    <submittedName>
        <fullName evidence="2">MFS transporter</fullName>
    </submittedName>
</protein>
<dbReference type="RefSeq" id="WP_068579111.1">
    <property type="nucleotide sequence ID" value="NZ_CP015193.1"/>
</dbReference>
<dbReference type="PANTHER" id="PTHR23518">
    <property type="entry name" value="C-METHYLTRANSFERASE"/>
    <property type="match status" value="1"/>
</dbReference>
<name>A0A2Z2N5H0_9EURY</name>
<organism evidence="2 3">
    <name type="scientific">Thermococcus chitonophagus</name>
    <dbReference type="NCBI Taxonomy" id="54262"/>
    <lineage>
        <taxon>Archaea</taxon>
        <taxon>Methanobacteriati</taxon>
        <taxon>Methanobacteriota</taxon>
        <taxon>Thermococci</taxon>
        <taxon>Thermococcales</taxon>
        <taxon>Thermococcaceae</taxon>
        <taxon>Thermococcus</taxon>
    </lineage>
</organism>
<feature type="transmembrane region" description="Helical" evidence="1">
    <location>
        <begin position="365"/>
        <end position="385"/>
    </location>
</feature>
<keyword evidence="1" id="KW-0472">Membrane</keyword>